<gene>
    <name evidence="2" type="ORF">HYC85_031944</name>
</gene>
<dbReference type="EMBL" id="JACBKZ010000015">
    <property type="protein sequence ID" value="KAF5931071.1"/>
    <property type="molecule type" value="Genomic_DNA"/>
</dbReference>
<name>A0A7J7FST5_CAMSI</name>
<reference evidence="2 3" key="2">
    <citation type="submission" date="2020-07" db="EMBL/GenBank/DDBJ databases">
        <title>Genome assembly of wild tea tree DASZ reveals pedigree and selection history of tea varieties.</title>
        <authorList>
            <person name="Zhang W."/>
        </authorList>
    </citation>
    <scope>NUCLEOTIDE SEQUENCE [LARGE SCALE GENOMIC DNA]</scope>
    <source>
        <strain evidence="3">cv. G240</strain>
        <tissue evidence="2">Leaf</tissue>
    </source>
</reference>
<evidence type="ECO:0000256" key="1">
    <source>
        <dbReference type="SAM" id="Phobius"/>
    </source>
</evidence>
<accession>A0A7J7FST5</accession>
<keyword evidence="3" id="KW-1185">Reference proteome</keyword>
<dbReference type="PANTHER" id="PTHR31170">
    <property type="entry name" value="BNAC04G53230D PROTEIN"/>
    <property type="match status" value="1"/>
</dbReference>
<organism evidence="2 3">
    <name type="scientific">Camellia sinensis</name>
    <name type="common">Tea plant</name>
    <name type="synonym">Thea sinensis</name>
    <dbReference type="NCBI Taxonomy" id="4442"/>
    <lineage>
        <taxon>Eukaryota</taxon>
        <taxon>Viridiplantae</taxon>
        <taxon>Streptophyta</taxon>
        <taxon>Embryophyta</taxon>
        <taxon>Tracheophyta</taxon>
        <taxon>Spermatophyta</taxon>
        <taxon>Magnoliopsida</taxon>
        <taxon>eudicotyledons</taxon>
        <taxon>Gunneridae</taxon>
        <taxon>Pentapetalae</taxon>
        <taxon>asterids</taxon>
        <taxon>Ericales</taxon>
        <taxon>Theaceae</taxon>
        <taxon>Camellia</taxon>
    </lineage>
</organism>
<dbReference type="Proteomes" id="UP000593564">
    <property type="component" value="Unassembled WGS sequence"/>
</dbReference>
<feature type="transmembrane region" description="Helical" evidence="1">
    <location>
        <begin position="421"/>
        <end position="445"/>
    </location>
</feature>
<proteinExistence type="predicted"/>
<reference evidence="3" key="1">
    <citation type="journal article" date="2020" name="Nat. Commun.">
        <title>Genome assembly of wild tea tree DASZ reveals pedigree and selection history of tea varieties.</title>
        <authorList>
            <person name="Zhang W."/>
            <person name="Zhang Y."/>
            <person name="Qiu H."/>
            <person name="Guo Y."/>
            <person name="Wan H."/>
            <person name="Zhang X."/>
            <person name="Scossa F."/>
            <person name="Alseekh S."/>
            <person name="Zhang Q."/>
            <person name="Wang P."/>
            <person name="Xu L."/>
            <person name="Schmidt M.H."/>
            <person name="Jia X."/>
            <person name="Li D."/>
            <person name="Zhu A."/>
            <person name="Guo F."/>
            <person name="Chen W."/>
            <person name="Ni D."/>
            <person name="Usadel B."/>
            <person name="Fernie A.R."/>
            <person name="Wen W."/>
        </authorList>
    </citation>
    <scope>NUCLEOTIDE SEQUENCE [LARGE SCALE GENOMIC DNA]</scope>
    <source>
        <strain evidence="3">cv. G240</strain>
    </source>
</reference>
<comment type="caution">
    <text evidence="2">The sequence shown here is derived from an EMBL/GenBank/DDBJ whole genome shotgun (WGS) entry which is preliminary data.</text>
</comment>
<evidence type="ECO:0000313" key="3">
    <source>
        <dbReference type="Proteomes" id="UP000593564"/>
    </source>
</evidence>
<keyword evidence="1" id="KW-0812">Transmembrane</keyword>
<dbReference type="AlphaFoldDB" id="A0A7J7FST5"/>
<keyword evidence="1" id="KW-1133">Transmembrane helix</keyword>
<evidence type="ECO:0000313" key="2">
    <source>
        <dbReference type="EMBL" id="KAF5931071.1"/>
    </source>
</evidence>
<keyword evidence="1" id="KW-0472">Membrane</keyword>
<dbReference type="Pfam" id="PF03140">
    <property type="entry name" value="DUF247"/>
    <property type="match status" value="1"/>
</dbReference>
<protein>
    <submittedName>
        <fullName evidence="2">Uncharacterized protein</fullName>
    </submittedName>
</protein>
<dbReference type="InterPro" id="IPR004158">
    <property type="entry name" value="DUF247_pln"/>
</dbReference>
<sequence length="459" mass="52553">MENGGPDHHHHHVVTVEEVEKMEEEIKQNPTLLNKSAGNKSCCIFRVPQSLIEINKKAYQPQIVSIGPFHHGKPHLEMIEQHKCRFLRELLARSPPNSPKLDQYLKAVASIESQIRMSYSEHITFDSIHLIKMMVLDGLFIIEVIAKVGRVAPSDPDDSIFNMSWMCPYLMRDFLRFENQIPFFVLEKLFDLSKDTRKGGGQTLARLALEFFNYLVQRPKEVLDRLDNLEGKHLLDLFRLSFIPSTQQQTNPRRAMTRRRGKKIVPLFQLIQSAKKLNLAGIELKTGMADSFLDIRFHSGVLEIPQITIDDFATSLLLNSVAFEQCYSHCSKHMISYATLMGCLMNTPSDVDFLCDKKIVENYLGTDDEVAQFFNLLGKDVAFDTENNYLRKVFENVNGYYRNDVLVQWAGFKHTYFNTPWSFVSALAASLLLLLTMIQSFFAVYSYMVPANLSPAAPP</sequence>
<dbReference type="PANTHER" id="PTHR31170:SF21">
    <property type="match status" value="1"/>
</dbReference>